<feature type="transmembrane region" description="Helical" evidence="1">
    <location>
        <begin position="46"/>
        <end position="66"/>
    </location>
</feature>
<feature type="transmembrane region" description="Helical" evidence="1">
    <location>
        <begin position="356"/>
        <end position="375"/>
    </location>
</feature>
<dbReference type="Gene3D" id="1.20.1250.20">
    <property type="entry name" value="MFS general substrate transporter like domains"/>
    <property type="match status" value="2"/>
</dbReference>
<evidence type="ECO:0000313" key="2">
    <source>
        <dbReference type="EMBL" id="PTQ12737.1"/>
    </source>
</evidence>
<feature type="transmembrane region" description="Helical" evidence="1">
    <location>
        <begin position="131"/>
        <end position="152"/>
    </location>
</feature>
<dbReference type="Proteomes" id="UP000244162">
    <property type="component" value="Unassembled WGS sequence"/>
</dbReference>
<feature type="transmembrane region" description="Helical" evidence="1">
    <location>
        <begin position="164"/>
        <end position="186"/>
    </location>
</feature>
<feature type="transmembrane region" description="Helical" evidence="1">
    <location>
        <begin position="330"/>
        <end position="350"/>
    </location>
</feature>
<protein>
    <submittedName>
        <fullName evidence="2">MFS transporter</fullName>
    </submittedName>
</protein>
<accession>A0A2T5G0R4</accession>
<organism evidence="2 3">
    <name type="scientific">Sphingomonas oleivorans</name>
    <dbReference type="NCBI Taxonomy" id="1735121"/>
    <lineage>
        <taxon>Bacteria</taxon>
        <taxon>Pseudomonadati</taxon>
        <taxon>Pseudomonadota</taxon>
        <taxon>Alphaproteobacteria</taxon>
        <taxon>Sphingomonadales</taxon>
        <taxon>Sphingomonadaceae</taxon>
        <taxon>Sphingomonas</taxon>
    </lineage>
</organism>
<dbReference type="SUPFAM" id="SSF103473">
    <property type="entry name" value="MFS general substrate transporter"/>
    <property type="match status" value="1"/>
</dbReference>
<gene>
    <name evidence="2" type="ORF">CLG96_00840</name>
</gene>
<dbReference type="InterPro" id="IPR036259">
    <property type="entry name" value="MFS_trans_sf"/>
</dbReference>
<dbReference type="RefSeq" id="WP_107965975.1">
    <property type="nucleotide sequence ID" value="NZ_NWBU01000004.1"/>
</dbReference>
<feature type="transmembrane region" description="Helical" evidence="1">
    <location>
        <begin position="78"/>
        <end position="97"/>
    </location>
</feature>
<feature type="transmembrane region" description="Helical" evidence="1">
    <location>
        <begin position="207"/>
        <end position="225"/>
    </location>
</feature>
<evidence type="ECO:0000256" key="1">
    <source>
        <dbReference type="SAM" id="Phobius"/>
    </source>
</evidence>
<proteinExistence type="predicted"/>
<keyword evidence="3" id="KW-1185">Reference proteome</keyword>
<sequence length="396" mass="40105">MGSAPRRSSAPTYVAIGAATGAAHIGNNFTTYLVGGLIDRFGFSPIQMGGWSMAETLAYAGAMFLVAPRAYGLGPRSLGLAATLLIVTAQLLSALLSSYPLLLAGRIATGLGFGLMNSAVNLAAGQTSHPARAISAGIAVQTLLFAAVNIGLPMIGTRYGVDGMFVGLATLSALLGVGTLLMPDAVSGAKDPVVGIRIRIGADGGRVLLAMALFAFGSLAIWPFVERAARAIAISAIEFGRYQSVATLLSAVGNLAMVAVAARLPRALPLSIALIVCGGACALLTTAPSAPFFAAALIFYNVSWFIVYPLLLGLAFAVEPGGRLAVMTSGVWLLSQSLGALGAGMIAQFLGGYWPLGPLGLIACIAAIVVAWPLARKLDSAADSSAISAAPAVTAD</sequence>
<comment type="caution">
    <text evidence="2">The sequence shown here is derived from an EMBL/GenBank/DDBJ whole genome shotgun (WGS) entry which is preliminary data.</text>
</comment>
<feature type="transmembrane region" description="Helical" evidence="1">
    <location>
        <begin position="267"/>
        <end position="286"/>
    </location>
</feature>
<feature type="transmembrane region" description="Helical" evidence="1">
    <location>
        <begin position="245"/>
        <end position="262"/>
    </location>
</feature>
<keyword evidence="1" id="KW-0812">Transmembrane</keyword>
<feature type="transmembrane region" description="Helical" evidence="1">
    <location>
        <begin position="12"/>
        <end position="34"/>
    </location>
</feature>
<dbReference type="EMBL" id="NWBU01000004">
    <property type="protein sequence ID" value="PTQ12737.1"/>
    <property type="molecule type" value="Genomic_DNA"/>
</dbReference>
<reference evidence="2 3" key="1">
    <citation type="submission" date="2017-09" db="EMBL/GenBank/DDBJ databases">
        <title>Sphingomonas panjinensis sp.nov., isolated from oil-contaminated soil.</title>
        <authorList>
            <person name="Wang L."/>
            <person name="Chen L."/>
        </authorList>
    </citation>
    <scope>NUCLEOTIDE SEQUENCE [LARGE SCALE GENOMIC DNA]</scope>
    <source>
        <strain evidence="2 3">FW-11</strain>
    </source>
</reference>
<evidence type="ECO:0000313" key="3">
    <source>
        <dbReference type="Proteomes" id="UP000244162"/>
    </source>
</evidence>
<dbReference type="OrthoDB" id="7281050at2"/>
<keyword evidence="1" id="KW-0472">Membrane</keyword>
<feature type="transmembrane region" description="Helical" evidence="1">
    <location>
        <begin position="292"/>
        <end position="318"/>
    </location>
</feature>
<feature type="transmembrane region" description="Helical" evidence="1">
    <location>
        <begin position="103"/>
        <end position="124"/>
    </location>
</feature>
<name>A0A2T5G0R4_9SPHN</name>
<keyword evidence="1" id="KW-1133">Transmembrane helix</keyword>
<dbReference type="AlphaFoldDB" id="A0A2T5G0R4"/>